<evidence type="ECO:0000313" key="2">
    <source>
        <dbReference type="Proteomes" id="UP000705283"/>
    </source>
</evidence>
<evidence type="ECO:0000313" key="1">
    <source>
        <dbReference type="EMBL" id="MBF6636520.1"/>
    </source>
</evidence>
<dbReference type="RefSeq" id="WP_194977794.1">
    <property type="nucleotide sequence ID" value="NZ_JADMKS010000003.1"/>
</dbReference>
<name>A0AA40X0V4_9GAMM</name>
<dbReference type="AlphaFoldDB" id="A0AA40X0V4"/>
<reference evidence="1" key="2">
    <citation type="submission" date="2022-09" db="EMBL/GenBank/DDBJ databases">
        <title>Rouxiella aceris sp. nov., isolated from tree sap and emended description of the genus Rhouxiella.</title>
        <authorList>
            <person name="Kim I.S."/>
        </authorList>
    </citation>
    <scope>NUCLEOTIDE SEQUENCE</scope>
    <source>
        <strain evidence="1">SAP-2</strain>
    </source>
</reference>
<reference evidence="1" key="1">
    <citation type="submission" date="2020-11" db="EMBL/GenBank/DDBJ databases">
        <authorList>
            <person name="Lee S.D."/>
        </authorList>
    </citation>
    <scope>NUCLEOTIDE SEQUENCE</scope>
    <source>
        <strain evidence="1">SAP-2</strain>
    </source>
</reference>
<accession>A0AA40X0V4</accession>
<dbReference type="Proteomes" id="UP000705283">
    <property type="component" value="Unassembled WGS sequence"/>
</dbReference>
<dbReference type="EMBL" id="JADMKS010000003">
    <property type="protein sequence ID" value="MBF6636520.1"/>
    <property type="molecule type" value="Genomic_DNA"/>
</dbReference>
<proteinExistence type="predicted"/>
<comment type="caution">
    <text evidence="1">The sequence shown here is derived from an EMBL/GenBank/DDBJ whole genome shotgun (WGS) entry which is preliminary data.</text>
</comment>
<protein>
    <submittedName>
        <fullName evidence="1">Uncharacterized protein</fullName>
    </submittedName>
</protein>
<organism evidence="1 2">
    <name type="scientific">Rouxiella silvae</name>
    <dbReference type="NCBI Taxonomy" id="1646373"/>
    <lineage>
        <taxon>Bacteria</taxon>
        <taxon>Pseudomonadati</taxon>
        <taxon>Pseudomonadota</taxon>
        <taxon>Gammaproteobacteria</taxon>
        <taxon>Enterobacterales</taxon>
        <taxon>Yersiniaceae</taxon>
        <taxon>Rouxiella</taxon>
    </lineage>
</organism>
<gene>
    <name evidence="1" type="ORF">ITX54_07620</name>
</gene>
<sequence>MYPNIITAHKLLTQFITNKTEKHEACIFTNNIEKVVNVLKKPFTIYTKSKGALETSDSYGFYYMDPVGSNKKYLARETRFVKAIDTPFESDLVNHLIGTKNPEKTKVTETCTAIEVPMKGVDGNRYLVRSHFVHYLGTKGQITIMPNGEIDTLESQHMKRNMLPGMTKTSSEFSVYEIPKNQMIQKTRGTFSSFTSINE</sequence>